<organism evidence="2 3">
    <name type="scientific">Fundicoccus culcitae</name>
    <dbReference type="NCBI Taxonomy" id="2969821"/>
    <lineage>
        <taxon>Bacteria</taxon>
        <taxon>Bacillati</taxon>
        <taxon>Bacillota</taxon>
        <taxon>Bacilli</taxon>
        <taxon>Lactobacillales</taxon>
        <taxon>Aerococcaceae</taxon>
        <taxon>Fundicoccus</taxon>
    </lineage>
</organism>
<name>A0ABY5P4M9_9LACT</name>
<gene>
    <name evidence="2" type="ORF">NRE15_12440</name>
</gene>
<protein>
    <submittedName>
        <fullName evidence="2">Protein Asterix</fullName>
    </submittedName>
</protein>
<evidence type="ECO:0000256" key="1">
    <source>
        <dbReference type="SAM" id="Phobius"/>
    </source>
</evidence>
<dbReference type="EMBL" id="CP102453">
    <property type="protein sequence ID" value="UUX33697.1"/>
    <property type="molecule type" value="Genomic_DNA"/>
</dbReference>
<evidence type="ECO:0000313" key="3">
    <source>
        <dbReference type="Proteomes" id="UP001315967"/>
    </source>
</evidence>
<keyword evidence="3" id="KW-1185">Reference proteome</keyword>
<feature type="transmembrane region" description="Helical" evidence="1">
    <location>
        <begin position="50"/>
        <end position="68"/>
    </location>
</feature>
<accession>A0ABY5P4M9</accession>
<keyword evidence="1" id="KW-1133">Transmembrane helix</keyword>
<keyword evidence="1" id="KW-0812">Transmembrane</keyword>
<sequence length="69" mass="7620">MMEISEQAGKWLGWIGIIVGVIGFFWQPVWMGIIAIVLGVIGLFSEQKTLNWVAIAIGAVVLIYALFIK</sequence>
<proteinExistence type="predicted"/>
<reference evidence="2 3" key="1">
    <citation type="submission" date="2022-08" db="EMBL/GenBank/DDBJ databases">
        <title>Aerococcaceae sp. nov isolated from spoiled eye mask.</title>
        <authorList>
            <person name="Zhou G."/>
            <person name="Xie X.-B."/>
            <person name="Shi Q.-S."/>
            <person name="Wang Y.-S."/>
            <person name="Wen X."/>
            <person name="Peng H."/>
            <person name="Yang X.-J."/>
            <person name="Tao H.-B."/>
            <person name="Huang X.-M."/>
        </authorList>
    </citation>
    <scope>NUCLEOTIDE SEQUENCE [LARGE SCALE GENOMIC DNA]</scope>
    <source>
        <strain evidence="3">DM20194951</strain>
    </source>
</reference>
<evidence type="ECO:0000313" key="2">
    <source>
        <dbReference type="EMBL" id="UUX33697.1"/>
    </source>
</evidence>
<dbReference type="Proteomes" id="UP001315967">
    <property type="component" value="Chromosome"/>
</dbReference>
<feature type="transmembrane region" description="Helical" evidence="1">
    <location>
        <begin position="12"/>
        <end position="44"/>
    </location>
</feature>
<dbReference type="RefSeq" id="WP_313793202.1">
    <property type="nucleotide sequence ID" value="NZ_CP102453.1"/>
</dbReference>
<keyword evidence="1" id="KW-0472">Membrane</keyword>